<dbReference type="Proteomes" id="UP000095287">
    <property type="component" value="Unplaced"/>
</dbReference>
<organism evidence="1 2">
    <name type="scientific">Steinernema glaseri</name>
    <dbReference type="NCBI Taxonomy" id="37863"/>
    <lineage>
        <taxon>Eukaryota</taxon>
        <taxon>Metazoa</taxon>
        <taxon>Ecdysozoa</taxon>
        <taxon>Nematoda</taxon>
        <taxon>Chromadorea</taxon>
        <taxon>Rhabditida</taxon>
        <taxon>Tylenchina</taxon>
        <taxon>Panagrolaimomorpha</taxon>
        <taxon>Strongyloidoidea</taxon>
        <taxon>Steinernematidae</taxon>
        <taxon>Steinernema</taxon>
    </lineage>
</organism>
<proteinExistence type="predicted"/>
<dbReference type="WBParaSite" id="L893_g3800.t1">
    <property type="protein sequence ID" value="L893_g3800.t1"/>
    <property type="gene ID" value="L893_g3800"/>
</dbReference>
<evidence type="ECO:0000313" key="1">
    <source>
        <dbReference type="Proteomes" id="UP000095287"/>
    </source>
</evidence>
<accession>A0A1I8AB74</accession>
<evidence type="ECO:0000313" key="2">
    <source>
        <dbReference type="WBParaSite" id="L893_g3800.t1"/>
    </source>
</evidence>
<dbReference type="AlphaFoldDB" id="A0A1I8AB74"/>
<sequence>MSAPQSQGSFDNLISLVGPATSCLFPFAPRFGALRDSLGRLMPMDHDFGASTSQMLDNSSSFNDVLQRVQMAIFDYACRKNYLRLVTVCTQLNFPIEEELFLSFMISHVEMYSAKHFRFVIESVELLLKKETDADVHHSLVSILHLSKYLYMSVRVRELNLSDKSARRDLTKQLIKYFPSQGDNPRNIEKRKIVRNHFLRVLSDIDRVFARFAVIAASIWKAYKLRNPEKMPKADNFPVEPAWILLQDHLKGNMEPDEETLLTFVDSLNISQPANLSSALLSYEDSIGGICI</sequence>
<name>A0A1I8AB74_9BILA</name>
<protein>
    <submittedName>
        <fullName evidence="2">MIF4G domain-containing protein</fullName>
    </submittedName>
</protein>
<reference evidence="2" key="1">
    <citation type="submission" date="2016-11" db="UniProtKB">
        <authorList>
            <consortium name="WormBaseParasite"/>
        </authorList>
    </citation>
    <scope>IDENTIFICATION</scope>
</reference>
<keyword evidence="1" id="KW-1185">Reference proteome</keyword>